<sequence length="243" mass="25980">MDRKQSAHTSGSALLHRVMSSGVPSGSAGICAVRRQEPGLLNVQSLNLQPGRKSCLVNVGGKGGKEEVLRTACLQASSPHVMVSGGVMERQSYKACLMSVNSVSWSSPFSRAESDVKTSTQRATDISFPPGLLAKERYSYGQPVCAGLGLSCIKSSWQSIFAKRFVIVEWKIPGSLWRAGTARLSWTSIFGASLSVLKAGAVQSPPGSGPDGHLLQLLPGVIYLHALNQVSRSEQKRFLLEPN</sequence>
<reference evidence="1" key="1">
    <citation type="submission" date="2023-05" db="EMBL/GenBank/DDBJ databases">
        <authorList>
            <consortium name="ELIXIR-Norway"/>
        </authorList>
    </citation>
    <scope>NUCLEOTIDE SEQUENCE</scope>
</reference>
<gene>
    <name evidence="1" type="ORF">MRATA1EN3_LOCUS7336</name>
</gene>
<name>A0ACB0E736_RANTA</name>
<dbReference type="EMBL" id="OX596100">
    <property type="protein sequence ID" value="CAI9696123.1"/>
    <property type="molecule type" value="Genomic_DNA"/>
</dbReference>
<organism evidence="1 2">
    <name type="scientific">Rangifer tarandus platyrhynchus</name>
    <name type="common">Svalbard reindeer</name>
    <dbReference type="NCBI Taxonomy" id="3082113"/>
    <lineage>
        <taxon>Eukaryota</taxon>
        <taxon>Metazoa</taxon>
        <taxon>Chordata</taxon>
        <taxon>Craniata</taxon>
        <taxon>Vertebrata</taxon>
        <taxon>Euteleostomi</taxon>
        <taxon>Mammalia</taxon>
        <taxon>Eutheria</taxon>
        <taxon>Laurasiatheria</taxon>
        <taxon>Artiodactyla</taxon>
        <taxon>Ruminantia</taxon>
        <taxon>Pecora</taxon>
        <taxon>Cervidae</taxon>
        <taxon>Odocoileinae</taxon>
        <taxon>Rangifer</taxon>
    </lineage>
</organism>
<accession>A0ACB0E736</accession>
<protein>
    <submittedName>
        <fullName evidence="1">Uncharacterized protein</fullName>
    </submittedName>
</protein>
<evidence type="ECO:0000313" key="2">
    <source>
        <dbReference type="Proteomes" id="UP001162501"/>
    </source>
</evidence>
<proteinExistence type="predicted"/>
<dbReference type="Proteomes" id="UP001162501">
    <property type="component" value="Chromosome 16"/>
</dbReference>
<evidence type="ECO:0000313" key="1">
    <source>
        <dbReference type="EMBL" id="CAI9696123.1"/>
    </source>
</evidence>